<reference evidence="2 3" key="1">
    <citation type="submission" date="2016-11" db="EMBL/GenBank/DDBJ databases">
        <authorList>
            <person name="Jaros S."/>
            <person name="Januszkiewicz K."/>
            <person name="Wedrychowicz H."/>
        </authorList>
    </citation>
    <scope>NUCLEOTIDE SEQUENCE [LARGE SCALE GENOMIC DNA]</scope>
    <source>
        <strain evidence="2 3">DSM 21986</strain>
    </source>
</reference>
<feature type="transmembrane region" description="Helical" evidence="1">
    <location>
        <begin position="120"/>
        <end position="143"/>
    </location>
</feature>
<dbReference type="Proteomes" id="UP000184041">
    <property type="component" value="Unassembled WGS sequence"/>
</dbReference>
<evidence type="ECO:0000256" key="1">
    <source>
        <dbReference type="SAM" id="Phobius"/>
    </source>
</evidence>
<keyword evidence="1" id="KW-0472">Membrane</keyword>
<feature type="transmembrane region" description="Helical" evidence="1">
    <location>
        <begin position="187"/>
        <end position="209"/>
    </location>
</feature>
<evidence type="ECO:0000313" key="2">
    <source>
        <dbReference type="EMBL" id="SHG16296.1"/>
    </source>
</evidence>
<proteinExistence type="predicted"/>
<feature type="transmembrane region" description="Helical" evidence="1">
    <location>
        <begin position="80"/>
        <end position="100"/>
    </location>
</feature>
<dbReference type="RefSeq" id="WP_073066973.1">
    <property type="nucleotide sequence ID" value="NZ_FQUS01000020.1"/>
</dbReference>
<gene>
    <name evidence="2" type="ORF">SAMN05443144_12066</name>
</gene>
<keyword evidence="1" id="KW-0812">Transmembrane</keyword>
<dbReference type="AlphaFoldDB" id="A0A1M5HK12"/>
<protein>
    <submittedName>
        <fullName evidence="2">Sulfoxide reductase heme-binding subunit YedZ</fullName>
    </submittedName>
</protein>
<dbReference type="EMBL" id="FQUS01000020">
    <property type="protein sequence ID" value="SHG16296.1"/>
    <property type="molecule type" value="Genomic_DNA"/>
</dbReference>
<keyword evidence="1" id="KW-1133">Transmembrane helix</keyword>
<feature type="transmembrane region" description="Helical" evidence="1">
    <location>
        <begin position="12"/>
        <end position="31"/>
    </location>
</feature>
<organism evidence="2 3">
    <name type="scientific">Fodinibius roseus</name>
    <dbReference type="NCBI Taxonomy" id="1194090"/>
    <lineage>
        <taxon>Bacteria</taxon>
        <taxon>Pseudomonadati</taxon>
        <taxon>Balneolota</taxon>
        <taxon>Balneolia</taxon>
        <taxon>Balneolales</taxon>
        <taxon>Balneolaceae</taxon>
        <taxon>Fodinibius</taxon>
    </lineage>
</organism>
<sequence length="215" mass="24672">MKSSILKRFRVHYIPMLVASMIFCLTFYVLWKPPLPAIPFVTYTSGYLSIFFLAVSLLLGPANLILKHRNPISTYIRRDIGIVGGTFGVIHSSVGLFMHFTGRPWLYFVEEAGGGFAIRLGNFGLANYTGLFGVLILFLLLTISNDYFLGKLKAVKWKNLQRFTYPMFLLVVAHSIFYRLNADKEDLIIYLYLPMFLVVLVFQLIGIWIKLKKRV</sequence>
<accession>A0A1M5HK12</accession>
<keyword evidence="3" id="KW-1185">Reference proteome</keyword>
<evidence type="ECO:0000313" key="3">
    <source>
        <dbReference type="Proteomes" id="UP000184041"/>
    </source>
</evidence>
<dbReference type="OrthoDB" id="120099at2"/>
<feature type="transmembrane region" description="Helical" evidence="1">
    <location>
        <begin position="37"/>
        <end position="59"/>
    </location>
</feature>
<feature type="transmembrane region" description="Helical" evidence="1">
    <location>
        <begin position="163"/>
        <end position="181"/>
    </location>
</feature>
<name>A0A1M5HK12_9BACT</name>